<dbReference type="PROSITE" id="PS50830">
    <property type="entry name" value="TNASE_3"/>
    <property type="match status" value="1"/>
</dbReference>
<evidence type="ECO:0000256" key="3">
    <source>
        <dbReference type="ARBA" id="ARBA00022801"/>
    </source>
</evidence>
<dbReference type="Proteomes" id="UP001501565">
    <property type="component" value="Unassembled WGS sequence"/>
</dbReference>
<name>A0ABP7MTA8_9GAMM</name>
<dbReference type="Pfam" id="PF00565">
    <property type="entry name" value="SNase"/>
    <property type="match status" value="1"/>
</dbReference>
<evidence type="ECO:0000256" key="1">
    <source>
        <dbReference type="ARBA" id="ARBA00022722"/>
    </source>
</evidence>
<dbReference type="InterPro" id="IPR016071">
    <property type="entry name" value="Staphylococal_nuclease_OB-fold"/>
</dbReference>
<organism evidence="5 6">
    <name type="scientific">Litoribacillus peritrichatus</name>
    <dbReference type="NCBI Taxonomy" id="718191"/>
    <lineage>
        <taxon>Bacteria</taxon>
        <taxon>Pseudomonadati</taxon>
        <taxon>Pseudomonadota</taxon>
        <taxon>Gammaproteobacteria</taxon>
        <taxon>Oceanospirillales</taxon>
        <taxon>Oceanospirillaceae</taxon>
        <taxon>Litoribacillus</taxon>
    </lineage>
</organism>
<keyword evidence="6" id="KW-1185">Reference proteome</keyword>
<evidence type="ECO:0000259" key="4">
    <source>
        <dbReference type="PROSITE" id="PS50830"/>
    </source>
</evidence>
<gene>
    <name evidence="5" type="ORF">GCM10022277_27840</name>
</gene>
<dbReference type="EMBL" id="BAABBN010000007">
    <property type="protein sequence ID" value="GAA3929690.1"/>
    <property type="molecule type" value="Genomic_DNA"/>
</dbReference>
<dbReference type="SUPFAM" id="SSF50199">
    <property type="entry name" value="Staphylococcal nuclease"/>
    <property type="match status" value="1"/>
</dbReference>
<dbReference type="PANTHER" id="PTHR12302">
    <property type="entry name" value="EBNA2 BINDING PROTEIN P100"/>
    <property type="match status" value="1"/>
</dbReference>
<dbReference type="PANTHER" id="PTHR12302:SF3">
    <property type="entry name" value="SERINE_THREONINE-PROTEIN KINASE 31"/>
    <property type="match status" value="1"/>
</dbReference>
<comment type="caution">
    <text evidence="5">The sequence shown here is derived from an EMBL/GenBank/DDBJ whole genome shotgun (WGS) entry which is preliminary data.</text>
</comment>
<sequence>MSKFSDVYVVDGDTLDVEGLGRVRLLNINTPEMNFKTSRAPEPFAIKAAEFVKKKVSAGVAIEHVGRDRYKRVLANVWVREASAHNNWVLLDQMLVVNGLAFQIFESPGPYVQCLMKAEEKARKQGLGVWSQPDYWLNSAKSGFVIWRAPVADVEYSGSMVWLVLDESRRLGVRKALISSDDLMSVKGKSLESRGWAVRKRSSFGAQFLLYPKTKQGVNFGEKNSSRTLD</sequence>
<protein>
    <recommendedName>
        <fullName evidence="4">TNase-like domain-containing protein</fullName>
    </recommendedName>
</protein>
<dbReference type="RefSeq" id="WP_344799156.1">
    <property type="nucleotide sequence ID" value="NZ_BAABBN010000007.1"/>
</dbReference>
<proteinExistence type="predicted"/>
<dbReference type="InterPro" id="IPR035437">
    <property type="entry name" value="SNase_OB-fold_sf"/>
</dbReference>
<dbReference type="Gene3D" id="2.40.50.90">
    <property type="match status" value="1"/>
</dbReference>
<evidence type="ECO:0000256" key="2">
    <source>
        <dbReference type="ARBA" id="ARBA00022759"/>
    </source>
</evidence>
<accession>A0ABP7MTA8</accession>
<keyword evidence="1" id="KW-0540">Nuclease</keyword>
<dbReference type="SMART" id="SM00318">
    <property type="entry name" value="SNc"/>
    <property type="match status" value="1"/>
</dbReference>
<evidence type="ECO:0000313" key="6">
    <source>
        <dbReference type="Proteomes" id="UP001501565"/>
    </source>
</evidence>
<reference evidence="6" key="1">
    <citation type="journal article" date="2019" name="Int. J. Syst. Evol. Microbiol.">
        <title>The Global Catalogue of Microorganisms (GCM) 10K type strain sequencing project: providing services to taxonomists for standard genome sequencing and annotation.</title>
        <authorList>
            <consortium name="The Broad Institute Genomics Platform"/>
            <consortium name="The Broad Institute Genome Sequencing Center for Infectious Disease"/>
            <person name="Wu L."/>
            <person name="Ma J."/>
        </authorList>
    </citation>
    <scope>NUCLEOTIDE SEQUENCE [LARGE SCALE GENOMIC DNA]</scope>
    <source>
        <strain evidence="6">JCM 17551</strain>
    </source>
</reference>
<feature type="domain" description="TNase-like" evidence="4">
    <location>
        <begin position="9"/>
        <end position="132"/>
    </location>
</feature>
<keyword evidence="2" id="KW-0255">Endonuclease</keyword>
<keyword evidence="3" id="KW-0378">Hydrolase</keyword>
<evidence type="ECO:0000313" key="5">
    <source>
        <dbReference type="EMBL" id="GAA3929690.1"/>
    </source>
</evidence>